<keyword evidence="3 8" id="KW-0493">Microtubule</keyword>
<evidence type="ECO:0000256" key="9">
    <source>
        <dbReference type="SAM" id="MobiDB-lite"/>
    </source>
</evidence>
<dbReference type="GO" id="GO:0051013">
    <property type="term" value="P:microtubule severing"/>
    <property type="evidence" value="ECO:0007669"/>
    <property type="project" value="UniProtKB-UniRule"/>
</dbReference>
<comment type="catalytic activity">
    <reaction evidence="8">
        <text>n ATP + n H2O + a microtubule = n ADP + n phosphate + (n+1) alpha/beta tubulin heterodimers.</text>
        <dbReference type="EC" id="5.6.1.1"/>
    </reaction>
</comment>
<organism evidence="12 13">
    <name type="scientific">Aphanomyces euteiches</name>
    <dbReference type="NCBI Taxonomy" id="100861"/>
    <lineage>
        <taxon>Eukaryota</taxon>
        <taxon>Sar</taxon>
        <taxon>Stramenopiles</taxon>
        <taxon>Oomycota</taxon>
        <taxon>Saprolegniomycetes</taxon>
        <taxon>Saprolegniales</taxon>
        <taxon>Verrucalvaceae</taxon>
        <taxon>Aphanomyces</taxon>
    </lineage>
</organism>
<sequence>MATLLQLKAQNDSRLAVEKNLIDRKRNVLVLMLHYCVETGYLQTAEKLQQEAGVALSKFEVVDNIDLLRIVQEFEDFYEMKFGKKPKLVRRTSGDEEKAKASQFNEKKIAMDKRNKRNSYTSPNMPTEARVENNAALKAVQNTIGSTAAVSTTKAGVPEDIASLEPTVVPVSGQKAATRAPTKAKKGAEAKPEEDHEESVEERLLKPLPFMHDSELRPLAETITREIFQKNTNVHWDNVVGLTDAKRLLKEAVVMPSKYPQLFKGLLSPWCGILLYGPPGNGKTMLAKAVATECKTTFFNISGSSIVSKYRGDSEKLVRMLFDLARYHAPSTIFLDEIDSIMGQRGDNGGGGQEHEASRRMKTELLIQMDGLAKTNEVVFVLAASNLPWELDSAMLRRLEKRVLVGLPSTEARLKMFAELLAPYISSDLDLTECVAKTDGYSGADIKLVAKEACMAPVRRLMTRLEAPDADSNQLTCDSGNWHDLLDKITNEDLVRALEKTKPSAHQFLRKYETNRNLPSSTSQSSIFHDKDGRSPCRFHGQFHGHLKCRFHPCVDGILQFSKDLTIPLANILTMDPTDAAAHVYAVDLQRASQLAHIPYDELVSGMHSSDAKRLEGILVDDNDGKEQETVDAAALKPRRSLVLAMAPSMDMTILQQQPQQPPLESTSVFEGFVVDVKEKPADEAQPLLGVKSVDAMPSVMTAHNMATIPLPAATTPSPTTAYLIQQPHKLVLAVPDVQEDGKVAKKRKSFVRRVSGLPSDVKDITMEAAVVDDLVNVQLAVQKTVPWVAYVILTVALVAVSSQGAAMQALDGVPPLLKMVWRFFGASIVYGGLVVVAARDAAGLPTFTPEIAWQSAVCIVSYSALVATFIWALDHTSVSHAYIFNNAHSLLFVVGKCAMAQPIAPFEAVGAVLGVLGGVITTADTQGVNTAEGSHEPTMAGDLVALSGAIGGVFYLTYAKTLRGTIGVWNFCFCLYMGTWIVLTTCLWLGQVEIEYLSTHPQRGFFGWVHHLDIELVLIFIVTMCGSMGFVSSMKYFSALVVSVTMLLEPIVATVICIALGMAPVPGWLTFVGGLAVLVGTVLVISSSGESHETVDVTEAVVRAPTAAAFDSRLQYKAVEHGSVQ</sequence>
<keyword evidence="10" id="KW-0812">Transmembrane</keyword>
<evidence type="ECO:0000256" key="6">
    <source>
        <dbReference type="ARBA" id="ARBA00023212"/>
    </source>
</evidence>
<feature type="transmembrane region" description="Helical" evidence="10">
    <location>
        <begin position="788"/>
        <end position="808"/>
    </location>
</feature>
<evidence type="ECO:0000259" key="11">
    <source>
        <dbReference type="SMART" id="SM00382"/>
    </source>
</evidence>
<comment type="similarity">
    <text evidence="8">Belongs to the AAA ATPase family. Katanin p60 subunit A1 subfamily. A-like 2 sub-subfamily.</text>
</comment>
<gene>
    <name evidence="8" type="primary">KATNAL2</name>
    <name evidence="12" type="ORF">Ae201684_002793</name>
</gene>
<dbReference type="InterPro" id="IPR027497">
    <property type="entry name" value="Katanin_p60_AL2"/>
</dbReference>
<dbReference type="PANTHER" id="PTHR23074">
    <property type="entry name" value="AAA DOMAIN-CONTAINING"/>
    <property type="match status" value="1"/>
</dbReference>
<dbReference type="SMART" id="SM00667">
    <property type="entry name" value="LisH"/>
    <property type="match status" value="1"/>
</dbReference>
<comment type="subcellular location">
    <subcellularLocation>
        <location evidence="1 8">Cytoplasm</location>
        <location evidence="1 8">Cytoskeleton</location>
        <location evidence="1 8">Spindle pole</location>
    </subcellularLocation>
    <subcellularLocation>
        <location evidence="8">Cytoplasm</location>
        <location evidence="8">Cytoskeleton</location>
    </subcellularLocation>
    <subcellularLocation>
        <location evidence="8">Cytoplasm</location>
    </subcellularLocation>
    <subcellularLocation>
        <location evidence="8">Cytoplasm</location>
        <location evidence="8">Cytoskeleton</location>
        <location evidence="8">Spindle</location>
    </subcellularLocation>
    <text evidence="8">Localizes within the cytoplasm, partially overlapping with microtubules in interphase and to the mitotic spindle and spindle poles during mitosis.</text>
</comment>
<dbReference type="GO" id="GO:0005737">
    <property type="term" value="C:cytoplasm"/>
    <property type="evidence" value="ECO:0007669"/>
    <property type="project" value="UniProtKB-SubCell"/>
</dbReference>
<dbReference type="InterPro" id="IPR041569">
    <property type="entry name" value="AAA_lid_3"/>
</dbReference>
<dbReference type="GO" id="GO:0000922">
    <property type="term" value="C:spindle pole"/>
    <property type="evidence" value="ECO:0007669"/>
    <property type="project" value="UniProtKB-SubCell"/>
</dbReference>
<evidence type="ECO:0000256" key="8">
    <source>
        <dbReference type="HAMAP-Rule" id="MF_03025"/>
    </source>
</evidence>
<evidence type="ECO:0000256" key="4">
    <source>
        <dbReference type="ARBA" id="ARBA00022741"/>
    </source>
</evidence>
<dbReference type="GO" id="GO:0005874">
    <property type="term" value="C:microtubule"/>
    <property type="evidence" value="ECO:0007669"/>
    <property type="project" value="UniProtKB-KW"/>
</dbReference>
<feature type="transmembrane region" description="Helical" evidence="10">
    <location>
        <begin position="969"/>
        <end position="991"/>
    </location>
</feature>
<protein>
    <recommendedName>
        <fullName evidence="8">Katanin p60 ATPase-containing subunit A-like 2</fullName>
        <shortName evidence="8">Katanin p60 subunit A-like 2</shortName>
        <ecNumber evidence="8">5.6.1.1</ecNumber>
    </recommendedName>
    <alternativeName>
        <fullName evidence="8">p60 katanin-like 2</fullName>
    </alternativeName>
</protein>
<keyword evidence="4 8" id="KW-0547">Nucleotide-binding</keyword>
<dbReference type="Pfam" id="PF00004">
    <property type="entry name" value="AAA"/>
    <property type="match status" value="1"/>
</dbReference>
<keyword evidence="10" id="KW-1133">Transmembrane helix</keyword>
<feature type="transmembrane region" description="Helical" evidence="10">
    <location>
        <begin position="1069"/>
        <end position="1086"/>
    </location>
</feature>
<dbReference type="CDD" id="cd19509">
    <property type="entry name" value="RecA-like_VPS4-like"/>
    <property type="match status" value="1"/>
</dbReference>
<dbReference type="VEuPathDB" id="FungiDB:AeMF1_000205"/>
<dbReference type="Pfam" id="PF17862">
    <property type="entry name" value="AAA_lid_3"/>
    <property type="match status" value="1"/>
</dbReference>
<keyword evidence="6 8" id="KW-0206">Cytoskeleton</keyword>
<keyword evidence="10" id="KW-0472">Membrane</keyword>
<evidence type="ECO:0000256" key="10">
    <source>
        <dbReference type="SAM" id="Phobius"/>
    </source>
</evidence>
<evidence type="ECO:0000256" key="1">
    <source>
        <dbReference type="ARBA" id="ARBA00004647"/>
    </source>
</evidence>
<keyword evidence="13" id="KW-1185">Reference proteome</keyword>
<dbReference type="HAMAP" id="MF_03025">
    <property type="entry name" value="Katanin_p60_AL2"/>
    <property type="match status" value="1"/>
</dbReference>
<feature type="transmembrane region" description="Helical" evidence="10">
    <location>
        <begin position="852"/>
        <end position="874"/>
    </location>
</feature>
<dbReference type="SUPFAM" id="SSF52540">
    <property type="entry name" value="P-loop containing nucleoside triphosphate hydrolases"/>
    <property type="match status" value="1"/>
</dbReference>
<feature type="transmembrane region" description="Helical" evidence="10">
    <location>
        <begin position="1011"/>
        <end position="1032"/>
    </location>
</feature>
<dbReference type="InterPro" id="IPR050304">
    <property type="entry name" value="MT-severing_AAA_ATPase"/>
</dbReference>
<evidence type="ECO:0000256" key="7">
    <source>
        <dbReference type="ARBA" id="ARBA00023235"/>
    </source>
</evidence>
<dbReference type="Gene3D" id="1.10.8.60">
    <property type="match status" value="1"/>
</dbReference>
<accession>A0A6G0XP64</accession>
<feature type="transmembrane region" description="Helical" evidence="10">
    <location>
        <begin position="1039"/>
        <end position="1063"/>
    </location>
</feature>
<dbReference type="GO" id="GO:0008568">
    <property type="term" value="F:microtubule severing ATPase activity"/>
    <property type="evidence" value="ECO:0007669"/>
    <property type="project" value="UniProtKB-EC"/>
</dbReference>
<dbReference type="FunFam" id="3.40.50.300:FF:000434">
    <property type="entry name" value="Katanin p60 ATPase-containing subunit A-like 2"/>
    <property type="match status" value="1"/>
</dbReference>
<feature type="transmembrane region" description="Helical" evidence="10">
    <location>
        <begin position="820"/>
        <end position="840"/>
    </location>
</feature>
<feature type="region of interest" description="Disordered" evidence="9">
    <location>
        <begin position="172"/>
        <end position="200"/>
    </location>
</feature>
<dbReference type="PROSITE" id="PS50896">
    <property type="entry name" value="LISH"/>
    <property type="match status" value="1"/>
</dbReference>
<dbReference type="Gene3D" id="3.40.50.300">
    <property type="entry name" value="P-loop containing nucleotide triphosphate hydrolases"/>
    <property type="match status" value="1"/>
</dbReference>
<dbReference type="SMART" id="SM00382">
    <property type="entry name" value="AAA"/>
    <property type="match status" value="1"/>
</dbReference>
<dbReference type="Proteomes" id="UP000481153">
    <property type="component" value="Unassembled WGS sequence"/>
</dbReference>
<dbReference type="InterPro" id="IPR003959">
    <property type="entry name" value="ATPase_AAA_core"/>
</dbReference>
<comment type="caution">
    <text evidence="12">The sequence shown here is derived from an EMBL/GenBank/DDBJ whole genome shotgun (WGS) entry which is preliminary data.</text>
</comment>
<evidence type="ECO:0000256" key="2">
    <source>
        <dbReference type="ARBA" id="ARBA00022490"/>
    </source>
</evidence>
<dbReference type="EC" id="5.6.1.1" evidence="8"/>
<keyword evidence="5 8" id="KW-0067">ATP-binding</keyword>
<keyword evidence="2 8" id="KW-0963">Cytoplasm</keyword>
<dbReference type="GO" id="GO:0016887">
    <property type="term" value="F:ATP hydrolysis activity"/>
    <property type="evidence" value="ECO:0007669"/>
    <property type="project" value="InterPro"/>
</dbReference>
<dbReference type="GO" id="GO:0005524">
    <property type="term" value="F:ATP binding"/>
    <property type="evidence" value="ECO:0007669"/>
    <property type="project" value="UniProtKB-KW"/>
</dbReference>
<evidence type="ECO:0000313" key="13">
    <source>
        <dbReference type="Proteomes" id="UP000481153"/>
    </source>
</evidence>
<evidence type="ECO:0000256" key="5">
    <source>
        <dbReference type="ARBA" id="ARBA00022840"/>
    </source>
</evidence>
<dbReference type="PANTHER" id="PTHR23074:SF78">
    <property type="entry name" value="KATANIN P60 ATPASE-CONTAINING SUBUNIT A-LIKE 2"/>
    <property type="match status" value="1"/>
</dbReference>
<feature type="domain" description="AAA+ ATPase" evidence="11">
    <location>
        <begin position="269"/>
        <end position="409"/>
    </location>
</feature>
<dbReference type="InterPro" id="IPR006594">
    <property type="entry name" value="LisH"/>
</dbReference>
<evidence type="ECO:0000256" key="3">
    <source>
        <dbReference type="ARBA" id="ARBA00022701"/>
    </source>
</evidence>
<feature type="binding site" evidence="8">
    <location>
        <begin position="277"/>
        <end position="284"/>
    </location>
    <ligand>
        <name>ATP</name>
        <dbReference type="ChEBI" id="CHEBI:30616"/>
    </ligand>
</feature>
<evidence type="ECO:0000313" key="12">
    <source>
        <dbReference type="EMBL" id="KAF0742121.1"/>
    </source>
</evidence>
<dbReference type="EMBL" id="VJMJ01000030">
    <property type="protein sequence ID" value="KAF0742121.1"/>
    <property type="molecule type" value="Genomic_DNA"/>
</dbReference>
<keyword evidence="7 8" id="KW-0413">Isomerase</keyword>
<dbReference type="InterPro" id="IPR027417">
    <property type="entry name" value="P-loop_NTPase"/>
</dbReference>
<dbReference type="AlphaFoldDB" id="A0A6G0XP64"/>
<dbReference type="GO" id="GO:0008017">
    <property type="term" value="F:microtubule binding"/>
    <property type="evidence" value="ECO:0007669"/>
    <property type="project" value="UniProtKB-UniRule"/>
</dbReference>
<name>A0A6G0XP64_9STRA</name>
<proteinExistence type="inferred from homology"/>
<comment type="function">
    <text evidence="8">Severs microtubules in vitro in an ATP-dependent manner. This activity may promote rapid reorganization of cellular microtubule arrays.</text>
</comment>
<dbReference type="InterPro" id="IPR003593">
    <property type="entry name" value="AAA+_ATPase"/>
</dbReference>
<reference evidence="12 13" key="1">
    <citation type="submission" date="2019-07" db="EMBL/GenBank/DDBJ databases">
        <title>Genomics analysis of Aphanomyces spp. identifies a new class of oomycete effector associated with host adaptation.</title>
        <authorList>
            <person name="Gaulin E."/>
        </authorList>
    </citation>
    <scope>NUCLEOTIDE SEQUENCE [LARGE SCALE GENOMIC DNA]</scope>
    <source>
        <strain evidence="12 13">ATCC 201684</strain>
    </source>
</reference>